<dbReference type="Pfam" id="PF13563">
    <property type="entry name" value="2_5_RNA_ligase2"/>
    <property type="match status" value="1"/>
</dbReference>
<dbReference type="PANTHER" id="PTHR35561:SF1">
    <property type="entry name" value="RNA 2',3'-CYCLIC PHOSPHODIESTERASE"/>
    <property type="match status" value="1"/>
</dbReference>
<dbReference type="HAMAP" id="MF_01940">
    <property type="entry name" value="RNA_CPDase"/>
    <property type="match status" value="1"/>
</dbReference>
<dbReference type="GO" id="GO:0016874">
    <property type="term" value="F:ligase activity"/>
    <property type="evidence" value="ECO:0007669"/>
    <property type="project" value="UniProtKB-KW"/>
</dbReference>
<evidence type="ECO:0000313" key="5">
    <source>
        <dbReference type="Proteomes" id="UP000199118"/>
    </source>
</evidence>
<dbReference type="EC" id="3.1.4.58" evidence="2"/>
<proteinExistence type="inferred from homology"/>
<organism evidence="4 5">
    <name type="scientific">Albimonas donghaensis</name>
    <dbReference type="NCBI Taxonomy" id="356660"/>
    <lineage>
        <taxon>Bacteria</taxon>
        <taxon>Pseudomonadati</taxon>
        <taxon>Pseudomonadota</taxon>
        <taxon>Alphaproteobacteria</taxon>
        <taxon>Rhodobacterales</taxon>
        <taxon>Paracoccaceae</taxon>
        <taxon>Albimonas</taxon>
    </lineage>
</organism>
<evidence type="ECO:0000256" key="2">
    <source>
        <dbReference type="HAMAP-Rule" id="MF_01940"/>
    </source>
</evidence>
<dbReference type="Gene3D" id="3.90.1140.10">
    <property type="entry name" value="Cyclic phosphodiesterase"/>
    <property type="match status" value="1"/>
</dbReference>
<dbReference type="NCBIfam" id="TIGR02258">
    <property type="entry name" value="2_5_ligase"/>
    <property type="match status" value="1"/>
</dbReference>
<dbReference type="GO" id="GO:0004113">
    <property type="term" value="F:2',3'-cyclic-nucleotide 3'-phosphodiesterase activity"/>
    <property type="evidence" value="ECO:0007669"/>
    <property type="project" value="InterPro"/>
</dbReference>
<dbReference type="Proteomes" id="UP000199118">
    <property type="component" value="Unassembled WGS sequence"/>
</dbReference>
<dbReference type="RefSeq" id="WP_092683838.1">
    <property type="nucleotide sequence ID" value="NZ_FNMZ01000007.1"/>
</dbReference>
<dbReference type="AlphaFoldDB" id="A0A1H3D0V2"/>
<dbReference type="InterPro" id="IPR004175">
    <property type="entry name" value="RNA_CPDase"/>
</dbReference>
<dbReference type="SUPFAM" id="SSF55144">
    <property type="entry name" value="LigT-like"/>
    <property type="match status" value="1"/>
</dbReference>
<dbReference type="InterPro" id="IPR009097">
    <property type="entry name" value="Cyclic_Pdiesterase"/>
</dbReference>
<keyword evidence="4" id="KW-0436">Ligase</keyword>
<keyword evidence="1 2" id="KW-0378">Hydrolase</keyword>
<feature type="short sequence motif" description="HXTX 1" evidence="2">
    <location>
        <begin position="37"/>
        <end position="40"/>
    </location>
</feature>
<name>A0A1H3D0V2_9RHOB</name>
<keyword evidence="5" id="KW-1185">Reference proteome</keyword>
<comment type="similarity">
    <text evidence="2">Belongs to the 2H phosphoesterase superfamily. ThpR family.</text>
</comment>
<comment type="function">
    <text evidence="2">Hydrolyzes RNA 2',3'-cyclic phosphodiester to an RNA 2'-phosphomonoester.</text>
</comment>
<comment type="catalytic activity">
    <reaction evidence="2">
        <text>a 3'-end 2',3'-cyclophospho-ribonucleotide-RNA + H2O = a 3'-end 2'-phospho-ribonucleotide-RNA + H(+)</text>
        <dbReference type="Rhea" id="RHEA:11828"/>
        <dbReference type="Rhea" id="RHEA-COMP:10464"/>
        <dbReference type="Rhea" id="RHEA-COMP:17353"/>
        <dbReference type="ChEBI" id="CHEBI:15377"/>
        <dbReference type="ChEBI" id="CHEBI:15378"/>
        <dbReference type="ChEBI" id="CHEBI:83064"/>
        <dbReference type="ChEBI" id="CHEBI:173113"/>
        <dbReference type="EC" id="3.1.4.58"/>
    </reaction>
</comment>
<accession>A0A1H3D0V2</accession>
<feature type="region of interest" description="Disordered" evidence="3">
    <location>
        <begin position="167"/>
        <end position="193"/>
    </location>
</feature>
<dbReference type="GO" id="GO:0008664">
    <property type="term" value="F:RNA 2',3'-cyclic 3'-phosphodiesterase activity"/>
    <property type="evidence" value="ECO:0007669"/>
    <property type="project" value="UniProtKB-EC"/>
</dbReference>
<dbReference type="PANTHER" id="PTHR35561">
    <property type="entry name" value="RNA 2',3'-CYCLIC PHOSPHODIESTERASE"/>
    <property type="match status" value="1"/>
</dbReference>
<gene>
    <name evidence="4" type="ORF">SAMN05444336_10762</name>
</gene>
<sequence length="193" mass="20858">MIRAFVALPLPEPLADRLDDLAWDMGEGRPSDPETFHLTLAFLGEQRPEVLEDVAVELERLRAPSPPVALRGMGVFGGGRPRSAHAEVVPDPALSGLRDAVRRACRRGGLDLPHARFTPHVTLVRFSARAPAGEGLARWLSRHAGFAAETFHPSEARLMRSDLGPEGPTHTELMAIPLDPFSQTTPGRSAQGG</sequence>
<feature type="active site" description="Proton acceptor" evidence="2">
    <location>
        <position position="120"/>
    </location>
</feature>
<protein>
    <recommendedName>
        <fullName evidence="2">RNA 2',3'-cyclic phosphodiesterase</fullName>
        <shortName evidence="2">RNA 2',3'-CPDase</shortName>
        <ecNumber evidence="2">3.1.4.58</ecNumber>
    </recommendedName>
</protein>
<dbReference type="EMBL" id="FNMZ01000007">
    <property type="protein sequence ID" value="SDX60027.1"/>
    <property type="molecule type" value="Genomic_DNA"/>
</dbReference>
<evidence type="ECO:0000256" key="3">
    <source>
        <dbReference type="SAM" id="MobiDB-lite"/>
    </source>
</evidence>
<feature type="short sequence motif" description="HXTX 2" evidence="2">
    <location>
        <begin position="120"/>
        <end position="123"/>
    </location>
</feature>
<dbReference type="STRING" id="356660.SAMN05444336_10762"/>
<reference evidence="4 5" key="1">
    <citation type="submission" date="2016-10" db="EMBL/GenBank/DDBJ databases">
        <authorList>
            <person name="de Groot N.N."/>
        </authorList>
    </citation>
    <scope>NUCLEOTIDE SEQUENCE [LARGE SCALE GENOMIC DNA]</scope>
    <source>
        <strain evidence="4 5">DSM 17890</strain>
    </source>
</reference>
<evidence type="ECO:0000256" key="1">
    <source>
        <dbReference type="ARBA" id="ARBA00022801"/>
    </source>
</evidence>
<dbReference type="OrthoDB" id="9793819at2"/>
<feature type="compositionally biased region" description="Polar residues" evidence="3">
    <location>
        <begin position="181"/>
        <end position="193"/>
    </location>
</feature>
<evidence type="ECO:0000313" key="4">
    <source>
        <dbReference type="EMBL" id="SDX60027.1"/>
    </source>
</evidence>
<feature type="active site" description="Proton donor" evidence="2">
    <location>
        <position position="37"/>
    </location>
</feature>